<evidence type="ECO:0000313" key="2">
    <source>
        <dbReference type="Proteomes" id="UP001501436"/>
    </source>
</evidence>
<dbReference type="EMBL" id="BAABJI010000002">
    <property type="protein sequence ID" value="GAA4919785.1"/>
    <property type="molecule type" value="Genomic_DNA"/>
</dbReference>
<gene>
    <name evidence="1" type="ORF">GCM10023313_24310</name>
</gene>
<keyword evidence="2" id="KW-1185">Reference proteome</keyword>
<evidence type="ECO:0000313" key="1">
    <source>
        <dbReference type="EMBL" id="GAA4919785.1"/>
    </source>
</evidence>
<name>A0ABP9G2T5_9SPHI</name>
<proteinExistence type="predicted"/>
<protein>
    <submittedName>
        <fullName evidence="1">Uncharacterized protein</fullName>
    </submittedName>
</protein>
<reference evidence="2" key="1">
    <citation type="journal article" date="2019" name="Int. J. Syst. Evol. Microbiol.">
        <title>The Global Catalogue of Microorganisms (GCM) 10K type strain sequencing project: providing services to taxonomists for standard genome sequencing and annotation.</title>
        <authorList>
            <consortium name="The Broad Institute Genomics Platform"/>
            <consortium name="The Broad Institute Genome Sequencing Center for Infectious Disease"/>
            <person name="Wu L."/>
            <person name="Ma J."/>
        </authorList>
    </citation>
    <scope>NUCLEOTIDE SEQUENCE [LARGE SCALE GENOMIC DNA]</scope>
    <source>
        <strain evidence="2">JCM 18283</strain>
    </source>
</reference>
<comment type="caution">
    <text evidence="1">The sequence shown here is derived from an EMBL/GenBank/DDBJ whole genome shotgun (WGS) entry which is preliminary data.</text>
</comment>
<dbReference type="Proteomes" id="UP001501436">
    <property type="component" value="Unassembled WGS sequence"/>
</dbReference>
<organism evidence="1 2">
    <name type="scientific">Mucilaginibacter defluvii</name>
    <dbReference type="NCBI Taxonomy" id="1196019"/>
    <lineage>
        <taxon>Bacteria</taxon>
        <taxon>Pseudomonadati</taxon>
        <taxon>Bacteroidota</taxon>
        <taxon>Sphingobacteriia</taxon>
        <taxon>Sphingobacteriales</taxon>
        <taxon>Sphingobacteriaceae</taxon>
        <taxon>Mucilaginibacter</taxon>
    </lineage>
</organism>
<accession>A0ABP9G2T5</accession>
<sequence length="425" mass="48474">MLDAQATQEPLFNDVLENFWYQLNPMMVELIVGHFSPQDELPVKLRTQNLTTIMVANIPVLLDYVHEYPGYYVDNVFDELPDNTMESEAAISYLIKEEEISLEKRVRVLEKSERRLRTIDKAPPELWPEVLRLSRIVATWANLYPVYAAGKSITAEMAAFMNLPENYAQLAKAKLAEVSGVEEKMLEAFGLKVLVSPAIAVPAKRQLLPQLGFYYTDPDLSALNREQVEVILSADRLNFSVETYQFLQASHAGLQLVYAENNLESFFDEVENLALKDLDYRLLLASERLSSTQHEILIQKLDFGELAHDPELTAIVTRLLLRTGFMPSIAQSKLLLVFSYSEDNDLRKHLLLKYLPTLSEAQTGELLSHMSEDYAELPNYRQPKMADTLLNKSLLSALQIKGYYVSSFPEKKGRLNVYTRSRPAE</sequence>